<organism evidence="2 3">
    <name type="scientific">Nyssa sinensis</name>
    <dbReference type="NCBI Taxonomy" id="561372"/>
    <lineage>
        <taxon>Eukaryota</taxon>
        <taxon>Viridiplantae</taxon>
        <taxon>Streptophyta</taxon>
        <taxon>Embryophyta</taxon>
        <taxon>Tracheophyta</taxon>
        <taxon>Spermatophyta</taxon>
        <taxon>Magnoliopsida</taxon>
        <taxon>eudicotyledons</taxon>
        <taxon>Gunneridae</taxon>
        <taxon>Pentapetalae</taxon>
        <taxon>asterids</taxon>
        <taxon>Cornales</taxon>
        <taxon>Nyssaceae</taxon>
        <taxon>Nyssa</taxon>
    </lineage>
</organism>
<dbReference type="PANTHER" id="PTHR34222:SF100">
    <property type="entry name" value="CCHC-TYPE DOMAIN-CONTAINING PROTEIN"/>
    <property type="match status" value="1"/>
</dbReference>
<feature type="compositionally biased region" description="Polar residues" evidence="1">
    <location>
        <begin position="212"/>
        <end position="231"/>
    </location>
</feature>
<keyword evidence="3" id="KW-1185">Reference proteome</keyword>
<dbReference type="AlphaFoldDB" id="A0A5J5BNN1"/>
<name>A0A5J5BNN1_9ASTE</name>
<sequence>MQFGRFDTTKAAWDFLVDRYTTASLFHQYQLQDNIHRLRQEPGEPMDTFHSRMQAFWDQLTASEPTRSCSQDATKFLNYRNQQCLIQFLMALDDVFEPTCAILLHRTPLSTLENAISKLVSYETRRCTRPPPHTESALAAPSSACPPHTTTALAAPFSGRPSHPGCKFCHAPDHTLLYWPTRVYKHCHKRGPGHFLHDCPNYPTPQPHADHSQGNSSWSNRFKFGQQSTAAAATEDPSPPAFPSSSLSLQCQSHCSPQTDPFHICEGQLPCLIGSVGGSVIVAVGMLAMQQEGDGSTEAVKGLIWVPVIDRSCGSIELNSIGLVGCS</sequence>
<dbReference type="OrthoDB" id="1706811at2759"/>
<evidence type="ECO:0008006" key="4">
    <source>
        <dbReference type="Google" id="ProtNLM"/>
    </source>
</evidence>
<reference evidence="2 3" key="1">
    <citation type="submission" date="2019-09" db="EMBL/GenBank/DDBJ databases">
        <title>A chromosome-level genome assembly of the Chinese tupelo Nyssa sinensis.</title>
        <authorList>
            <person name="Yang X."/>
            <person name="Kang M."/>
            <person name="Yang Y."/>
            <person name="Xiong H."/>
            <person name="Wang M."/>
            <person name="Zhang Z."/>
            <person name="Wang Z."/>
            <person name="Wu H."/>
            <person name="Ma T."/>
            <person name="Liu J."/>
            <person name="Xi Z."/>
        </authorList>
    </citation>
    <scope>NUCLEOTIDE SEQUENCE [LARGE SCALE GENOMIC DNA]</scope>
    <source>
        <strain evidence="2">J267</strain>
        <tissue evidence="2">Leaf</tissue>
    </source>
</reference>
<accession>A0A5J5BNN1</accession>
<protein>
    <recommendedName>
        <fullName evidence="4">Retrotransposon gag domain-containing protein</fullName>
    </recommendedName>
</protein>
<evidence type="ECO:0000313" key="2">
    <source>
        <dbReference type="EMBL" id="KAA8544429.1"/>
    </source>
</evidence>
<dbReference type="Proteomes" id="UP000325577">
    <property type="component" value="Linkage Group LG11"/>
</dbReference>
<evidence type="ECO:0000256" key="1">
    <source>
        <dbReference type="SAM" id="MobiDB-lite"/>
    </source>
</evidence>
<evidence type="ECO:0000313" key="3">
    <source>
        <dbReference type="Proteomes" id="UP000325577"/>
    </source>
</evidence>
<gene>
    <name evidence="2" type="ORF">F0562_022441</name>
</gene>
<dbReference type="EMBL" id="CM018034">
    <property type="protein sequence ID" value="KAA8544429.1"/>
    <property type="molecule type" value="Genomic_DNA"/>
</dbReference>
<dbReference type="PANTHER" id="PTHR34222">
    <property type="entry name" value="GAG_PRE-INTEGRS DOMAIN-CONTAINING PROTEIN"/>
    <property type="match status" value="1"/>
</dbReference>
<feature type="region of interest" description="Disordered" evidence="1">
    <location>
        <begin position="204"/>
        <end position="245"/>
    </location>
</feature>
<proteinExistence type="predicted"/>